<dbReference type="Proteomes" id="UP001620405">
    <property type="component" value="Unassembled WGS sequence"/>
</dbReference>
<dbReference type="Gene3D" id="2.180.10.10">
    <property type="entry name" value="RHS repeat-associated core"/>
    <property type="match status" value="3"/>
</dbReference>
<proteinExistence type="predicted"/>
<dbReference type="InterPro" id="IPR056823">
    <property type="entry name" value="TEN-like_YD-shell"/>
</dbReference>
<dbReference type="Pfam" id="PF05593">
    <property type="entry name" value="RHS_repeat"/>
    <property type="match status" value="5"/>
</dbReference>
<feature type="domain" description="Teneurin-like YD-shell" evidence="3">
    <location>
        <begin position="205"/>
        <end position="329"/>
    </location>
</feature>
<evidence type="ECO:0000259" key="3">
    <source>
        <dbReference type="Pfam" id="PF25023"/>
    </source>
</evidence>
<dbReference type="NCBIfam" id="TIGR03696">
    <property type="entry name" value="Rhs_assc_core"/>
    <property type="match status" value="1"/>
</dbReference>
<dbReference type="Pfam" id="PF20148">
    <property type="entry name" value="DUF6531"/>
    <property type="match status" value="1"/>
</dbReference>
<dbReference type="Pfam" id="PF25023">
    <property type="entry name" value="TEN_YD-shell"/>
    <property type="match status" value="2"/>
</dbReference>
<dbReference type="InterPro" id="IPR031325">
    <property type="entry name" value="RHS_repeat"/>
</dbReference>
<dbReference type="PRINTS" id="PR00394">
    <property type="entry name" value="RHSPROTEIN"/>
</dbReference>
<dbReference type="PANTHER" id="PTHR32305">
    <property type="match status" value="1"/>
</dbReference>
<dbReference type="PANTHER" id="PTHR32305:SF15">
    <property type="entry name" value="PROTEIN RHSA-RELATED"/>
    <property type="match status" value="1"/>
</dbReference>
<feature type="domain" description="Teneurin-like YD-shell" evidence="3">
    <location>
        <begin position="957"/>
        <end position="1226"/>
    </location>
</feature>
<evidence type="ECO:0000313" key="4">
    <source>
        <dbReference type="EMBL" id="MFK2873628.1"/>
    </source>
</evidence>
<dbReference type="InterPro" id="IPR045351">
    <property type="entry name" value="DUF6531"/>
</dbReference>
<feature type="domain" description="DUF6531" evidence="2">
    <location>
        <begin position="53"/>
        <end position="128"/>
    </location>
</feature>
<evidence type="ECO:0000259" key="2">
    <source>
        <dbReference type="Pfam" id="PF20148"/>
    </source>
</evidence>
<keyword evidence="5" id="KW-1185">Reference proteome</keyword>
<dbReference type="EMBL" id="JADIKG010000012">
    <property type="protein sequence ID" value="MFK2873628.1"/>
    <property type="molecule type" value="Genomic_DNA"/>
</dbReference>
<name>A0ABW8IUI0_9GAMM</name>
<dbReference type="InterPro" id="IPR022385">
    <property type="entry name" value="Rhs_assc_core"/>
</dbReference>
<dbReference type="InterPro" id="IPR050708">
    <property type="entry name" value="T6SS_VgrG/RHS"/>
</dbReference>
<evidence type="ECO:0000256" key="1">
    <source>
        <dbReference type="ARBA" id="ARBA00022737"/>
    </source>
</evidence>
<dbReference type="InterPro" id="IPR006530">
    <property type="entry name" value="YD"/>
</dbReference>
<dbReference type="NCBIfam" id="TIGR01643">
    <property type="entry name" value="YD_repeat_2x"/>
    <property type="match status" value="9"/>
</dbReference>
<evidence type="ECO:0000313" key="5">
    <source>
        <dbReference type="Proteomes" id="UP001620405"/>
    </source>
</evidence>
<protein>
    <submittedName>
        <fullName evidence="4">RHS repeat-associated core domain-containing protein</fullName>
    </submittedName>
</protein>
<dbReference type="RefSeq" id="WP_284402181.1">
    <property type="nucleotide sequence ID" value="NZ_BSNQ01000009.1"/>
</dbReference>
<reference evidence="4 5" key="1">
    <citation type="submission" date="2020-10" db="EMBL/GenBank/DDBJ databases">
        <title>Phylogeny of dyella-like bacteria.</title>
        <authorList>
            <person name="Fu J."/>
        </authorList>
    </citation>
    <scope>NUCLEOTIDE SEQUENCE [LARGE SCALE GENOMIC DNA]</scope>
    <source>
        <strain evidence="4 5">DHOB07</strain>
    </source>
</reference>
<keyword evidence="1" id="KW-0677">Repeat</keyword>
<gene>
    <name evidence="4" type="ORF">ISP13_08790</name>
</gene>
<comment type="caution">
    <text evidence="4">The sequence shown here is derived from an EMBL/GenBank/DDBJ whole genome shotgun (WGS) entry which is preliminary data.</text>
</comment>
<sequence>MIRDFYFNGSSYAYFNLAEYTCSYDAPANAGTGTLHDAGLGSQGSSGGSPNVGDPINAATGNKYLEDEDYADSPWLTLRRFYNSSGTYPAHIGLQWRHSFDRFLQIAIANNPTPTVYVIRPDGKQVKYTKSNGTWSTTLGSPDLLTETDNSNGVATGYTLFVAASRHYENYDANGVLQGVTNQAGQSEIFTYSTASTPATVAPAAGLLLTATDPQGRALQFTYNSSSQVSQITLPDGGTLTYTYDTSGNLSTVQYPDGKTRQYVYNEPSLTGNTSLPNSMTGIVDEAGVRYANTSYNSSGQSTSSGFAGNVGTTSVTYNSDGSAAVAYPLGSSVTLQFSYTTGMSAIASVNQPCGTQCGQDWQTRTYDANGYPASTTDFNGNVTATTYDANGLLDQQIDASGTSNQRTTVLTWNTTLRVPLTRTVSNASSTVVSNTQWVYSTTGQTLARCDIDPTNSAASGYACSNTGTVPAGVRRNTYTYCTTVGTGCPLVGLMLSATGSRTDLTQTTTYTYYTSSSAVNCGTPGAACYQPGDLYQVTDALGHVTTIASYDGNGRITRITDANGINTDMTYTPRGWLVSRTVGGAITRFTYTPYGAVQTVTDPDGVTTTYGYDTAHRLTKITDALGNYVQYTLDAAGDKTGEQVYDASGTVHKSLTRTFNPLGQLTSVVDGLSHTVFNATASSSYDANGNLIQSSDALGIQRQLGYDALNRLVQTLDNYNGTDPNTKNTTTAYGYDSLDRLTQVTDPSNLNTTYSYDGLSDATGQVSPDTGTTNRTFDAAGNVLTKTDAKGIVATNTYDALDRLSTTSYPDSTQNVTYSYDDQNSTTNCSTSYPVGRLTRIIEATVTTVYCYDARGNVIQKQQITATNTDTTGYSITQAGRLSGIVYPSGTLVSYTRDGDGRIQSISLTPVNGTASTAVSGVTYQPFGPVSGYTLGNGQQVTRIYDANYRLTDLTSPAFNLHVARDAMGDITAIGNAPGANPATETYAYDPLYRLLSVTEAGGSILESVTYNPTGDRLSKTGSGIATGTYTYNTGTHQLNATGNAVRSVDADGNTTAITETGSTYGFGYSNRNRMTLAQLGGNTIANYTYNAFDQRIQKITSSNAERYDYNEASQILGEYGATNRDYIWMDGIPVANVDTSGTTSTLAYVTADELGTPRVIANSSGITEWQLTYQGNPWGELAPASSGYTYNLRFPGQYADAETGLNSNVNRDFDSTTGRYIESDPIGLSGGPNTYDYVGGNPLSYSDPLGLQESCLNSAAAATCAAAGMLPESAAAGTGAGAEGASAGGAKVAAAVGGVAIGIAATALTGDENQNGDCGCGPDTRFEAYLKALAWAGMGIGDEGNPIPWSQYRGRGGPNYTYVRQNGGNNYGYESPNSPARVMNHPDGHPDQVGDDYPSHHHCPHFHSVNAQGKEMIFPYKRGT</sequence>
<organism evidence="4 5">
    <name type="scientific">Dyella lipolytica</name>
    <dbReference type="NCBI Taxonomy" id="1867835"/>
    <lineage>
        <taxon>Bacteria</taxon>
        <taxon>Pseudomonadati</taxon>
        <taxon>Pseudomonadota</taxon>
        <taxon>Gammaproteobacteria</taxon>
        <taxon>Lysobacterales</taxon>
        <taxon>Rhodanobacteraceae</taxon>
        <taxon>Dyella</taxon>
    </lineage>
</organism>
<accession>A0ABW8IUI0</accession>